<dbReference type="Pfam" id="PF12796">
    <property type="entry name" value="Ank_2"/>
    <property type="match status" value="2"/>
</dbReference>
<keyword evidence="2 3" id="KW-0040">ANK repeat</keyword>
<dbReference type="HOGENOM" id="CLU_425969_0_0_1"/>
<dbReference type="Gene3D" id="1.25.40.20">
    <property type="entry name" value="Ankyrin repeat-containing domain"/>
    <property type="match status" value="2"/>
</dbReference>
<feature type="region of interest" description="Disordered" evidence="4">
    <location>
        <begin position="1"/>
        <end position="22"/>
    </location>
</feature>
<evidence type="ECO:0000313" key="7">
    <source>
        <dbReference type="EnsemblMetazoa" id="HelroP194498"/>
    </source>
</evidence>
<protein>
    <recommendedName>
        <fullName evidence="5">SAM domain-containing protein</fullName>
    </recommendedName>
</protein>
<dbReference type="GO" id="GO:0005929">
    <property type="term" value="C:cilium"/>
    <property type="evidence" value="ECO:0000318"/>
    <property type="project" value="GO_Central"/>
</dbReference>
<dbReference type="PANTHER" id="PTHR24203">
    <property type="entry name" value="ANKYRIN REPEAT FAMILY PROTEIN"/>
    <property type="match status" value="1"/>
</dbReference>
<gene>
    <name evidence="7" type="primary">20213041</name>
    <name evidence="6" type="ORF">HELRODRAFT_194498</name>
</gene>
<keyword evidence="8" id="KW-1185">Reference proteome</keyword>
<dbReference type="GeneID" id="20213041"/>
<reference evidence="8" key="1">
    <citation type="submission" date="2012-12" db="EMBL/GenBank/DDBJ databases">
        <authorList>
            <person name="Hellsten U."/>
            <person name="Grimwood J."/>
            <person name="Chapman J.A."/>
            <person name="Shapiro H."/>
            <person name="Aerts A."/>
            <person name="Otillar R.P."/>
            <person name="Terry A.Y."/>
            <person name="Boore J.L."/>
            <person name="Simakov O."/>
            <person name="Marletaz F."/>
            <person name="Cho S.-J."/>
            <person name="Edsinger-Gonzales E."/>
            <person name="Havlak P."/>
            <person name="Kuo D.-H."/>
            <person name="Larsson T."/>
            <person name="Lv J."/>
            <person name="Arendt D."/>
            <person name="Savage R."/>
            <person name="Osoegawa K."/>
            <person name="de Jong P."/>
            <person name="Lindberg D.R."/>
            <person name="Seaver E.C."/>
            <person name="Weisblat D.A."/>
            <person name="Putnam N.H."/>
            <person name="Grigoriev I.V."/>
            <person name="Rokhsar D.S."/>
        </authorList>
    </citation>
    <scope>NUCLEOTIDE SEQUENCE</scope>
</reference>
<dbReference type="PROSITE" id="PS50105">
    <property type="entry name" value="SAM_DOMAIN"/>
    <property type="match status" value="1"/>
</dbReference>
<evidence type="ECO:0000256" key="3">
    <source>
        <dbReference type="PROSITE-ProRule" id="PRU00023"/>
    </source>
</evidence>
<dbReference type="RefSeq" id="XP_009030048.1">
    <property type="nucleotide sequence ID" value="XM_009031800.1"/>
</dbReference>
<feature type="domain" description="SAM" evidence="5">
    <location>
        <begin position="370"/>
        <end position="433"/>
    </location>
</feature>
<feature type="compositionally biased region" description="Polar residues" evidence="4">
    <location>
        <begin position="307"/>
        <end position="334"/>
    </location>
</feature>
<feature type="repeat" description="ANK" evidence="3">
    <location>
        <begin position="155"/>
        <end position="187"/>
    </location>
</feature>
<proteinExistence type="predicted"/>
<dbReference type="AlphaFoldDB" id="T1FW45"/>
<feature type="compositionally biased region" description="Low complexity" evidence="4">
    <location>
        <begin position="7"/>
        <end position="22"/>
    </location>
</feature>
<feature type="region of interest" description="Disordered" evidence="4">
    <location>
        <begin position="307"/>
        <end position="370"/>
    </location>
</feature>
<dbReference type="SMART" id="SM00248">
    <property type="entry name" value="ANK"/>
    <property type="match status" value="6"/>
</dbReference>
<feature type="compositionally biased region" description="Low complexity" evidence="4">
    <location>
        <begin position="348"/>
        <end position="370"/>
    </location>
</feature>
<dbReference type="PROSITE" id="PS50088">
    <property type="entry name" value="ANK_REPEAT"/>
    <property type="match status" value="4"/>
</dbReference>
<evidence type="ECO:0000259" key="5">
    <source>
        <dbReference type="PROSITE" id="PS50105"/>
    </source>
</evidence>
<dbReference type="STRING" id="6412.T1FW45"/>
<dbReference type="InterPro" id="IPR013761">
    <property type="entry name" value="SAM/pointed_sf"/>
</dbReference>
<dbReference type="EMBL" id="AMQM01007947">
    <property type="status" value="NOT_ANNOTATED_CDS"/>
    <property type="molecule type" value="Genomic_DNA"/>
</dbReference>
<feature type="repeat" description="ANK" evidence="3">
    <location>
        <begin position="89"/>
        <end position="121"/>
    </location>
</feature>
<organism evidence="7 8">
    <name type="scientific">Helobdella robusta</name>
    <name type="common">Californian leech</name>
    <dbReference type="NCBI Taxonomy" id="6412"/>
    <lineage>
        <taxon>Eukaryota</taxon>
        <taxon>Metazoa</taxon>
        <taxon>Spiralia</taxon>
        <taxon>Lophotrochozoa</taxon>
        <taxon>Annelida</taxon>
        <taxon>Clitellata</taxon>
        <taxon>Hirudinea</taxon>
        <taxon>Rhynchobdellida</taxon>
        <taxon>Glossiphoniidae</taxon>
        <taxon>Helobdella</taxon>
    </lineage>
</organism>
<dbReference type="Gene3D" id="1.10.150.50">
    <property type="entry name" value="Transcription Factor, Ets-1"/>
    <property type="match status" value="1"/>
</dbReference>
<feature type="repeat" description="ANK" evidence="3">
    <location>
        <begin position="122"/>
        <end position="154"/>
    </location>
</feature>
<dbReference type="Pfam" id="PF13637">
    <property type="entry name" value="Ank_4"/>
    <property type="match status" value="1"/>
</dbReference>
<dbReference type="PANTHER" id="PTHR24203:SF45">
    <property type="entry name" value="ANKYRIN REPEAT DOMAIN 6"/>
    <property type="match status" value="1"/>
</dbReference>
<dbReference type="InterPro" id="IPR036770">
    <property type="entry name" value="Ankyrin_rpt-contain_sf"/>
</dbReference>
<dbReference type="CTD" id="20213041"/>
<evidence type="ECO:0000313" key="6">
    <source>
        <dbReference type="EMBL" id="ESN91865.1"/>
    </source>
</evidence>
<dbReference type="SMART" id="SM00454">
    <property type="entry name" value="SAM"/>
    <property type="match status" value="1"/>
</dbReference>
<evidence type="ECO:0000256" key="1">
    <source>
        <dbReference type="ARBA" id="ARBA00022737"/>
    </source>
</evidence>
<dbReference type="InterPro" id="IPR002110">
    <property type="entry name" value="Ankyrin_rpt"/>
</dbReference>
<name>T1FW45_HELRO</name>
<reference evidence="6 8" key="2">
    <citation type="journal article" date="2013" name="Nature">
        <title>Insights into bilaterian evolution from three spiralian genomes.</title>
        <authorList>
            <person name="Simakov O."/>
            <person name="Marletaz F."/>
            <person name="Cho S.J."/>
            <person name="Edsinger-Gonzales E."/>
            <person name="Havlak P."/>
            <person name="Hellsten U."/>
            <person name="Kuo D.H."/>
            <person name="Larsson T."/>
            <person name="Lv J."/>
            <person name="Arendt D."/>
            <person name="Savage R."/>
            <person name="Osoegawa K."/>
            <person name="de Jong P."/>
            <person name="Grimwood J."/>
            <person name="Chapman J.A."/>
            <person name="Shapiro H."/>
            <person name="Aerts A."/>
            <person name="Otillar R.P."/>
            <person name="Terry A.Y."/>
            <person name="Boore J.L."/>
            <person name="Grigoriev I.V."/>
            <person name="Lindberg D.R."/>
            <person name="Seaver E.C."/>
            <person name="Weisblat D.A."/>
            <person name="Putnam N.H."/>
            <person name="Rokhsar D.S."/>
        </authorList>
    </citation>
    <scope>NUCLEOTIDE SEQUENCE</scope>
</reference>
<dbReference type="EnsemblMetazoa" id="HelroT194498">
    <property type="protein sequence ID" value="HelroP194498"/>
    <property type="gene ID" value="HelroG194498"/>
</dbReference>
<sequence length="643" mass="72692">MSDGCLFDASDYSNSDSFSDKSLSFWTGKQEKSLKRDDEADDREVSYEPDPGLTPVCLNMHMECSIGHYDCVREIVKRQNVLIDEKNKGGWTPLMYASYTGHDKIVNLLLEAGACVNATNDKQMTPLMLAASCGNDEIVCMLVEQRADIDGVDGKGWTALYHATYSGHQNVVKCLLQLGADPEIRQLLFMRCSEPVNGMTPFMEAANAGHEVIIQYFIQKGVDVRRKNKHKHSALTLAMFRGHSNIVSMINEHIRSIQRRAEDLANVQGPRAINTSTLLEGPEEMKKLMLKMQQQQQQHTINTQNTKVKHTQMVQPQRNQYQTPATKPSQLTLIQQQHQQQQHHHQHFNSPSPQQQHFHHNQPQQQHTTNSPLDLHQLLVGLGLNKYIPIFDEQDVDLTVFLSLTDSDLKEIGINLLGPRKKMLVAINRWHSNHNSHNHASLTTSPTTAAVRPIIAATAAATTAANINNNNSQNININNNNNNNNSQNININNDISQNINNNNSQNNNNISQHYVDLRERELQAIIRDLHQESLNLIEQKIETFKIEKDSISSKLKWVLRSALNFASDGEVVREGGREFQRKGPEKAKADLAKEAWPSSDEELKLWKTDDVSKLRGCFESLQACFDHLANDVIVILNNKNNII</sequence>
<reference evidence="7" key="3">
    <citation type="submission" date="2015-06" db="UniProtKB">
        <authorList>
            <consortium name="EnsemblMetazoa"/>
        </authorList>
    </citation>
    <scope>IDENTIFICATION</scope>
</reference>
<dbReference type="PROSITE" id="PS50297">
    <property type="entry name" value="ANK_REP_REGION"/>
    <property type="match status" value="4"/>
</dbReference>
<dbReference type="OMA" id="SMINEHI"/>
<dbReference type="InterPro" id="IPR001660">
    <property type="entry name" value="SAM"/>
</dbReference>
<evidence type="ECO:0000256" key="4">
    <source>
        <dbReference type="SAM" id="MobiDB-lite"/>
    </source>
</evidence>
<dbReference type="EMBL" id="KB097694">
    <property type="protein sequence ID" value="ESN91865.1"/>
    <property type="molecule type" value="Genomic_DNA"/>
</dbReference>
<dbReference type="Proteomes" id="UP000015101">
    <property type="component" value="Unassembled WGS sequence"/>
</dbReference>
<dbReference type="SUPFAM" id="SSF48403">
    <property type="entry name" value="Ankyrin repeat"/>
    <property type="match status" value="1"/>
</dbReference>
<evidence type="ECO:0000256" key="2">
    <source>
        <dbReference type="ARBA" id="ARBA00023043"/>
    </source>
</evidence>
<dbReference type="SUPFAM" id="SSF47769">
    <property type="entry name" value="SAM/Pointed domain"/>
    <property type="match status" value="1"/>
</dbReference>
<dbReference type="KEGG" id="hro:HELRODRAFT_194498"/>
<accession>T1FW45</accession>
<dbReference type="OrthoDB" id="539213at2759"/>
<dbReference type="EMBL" id="AMQM01007946">
    <property type="status" value="NOT_ANNOTATED_CDS"/>
    <property type="molecule type" value="Genomic_DNA"/>
</dbReference>
<dbReference type="eggNOG" id="KOG0504">
    <property type="taxonomic scope" value="Eukaryota"/>
</dbReference>
<dbReference type="Pfam" id="PF00536">
    <property type="entry name" value="SAM_1"/>
    <property type="match status" value="1"/>
</dbReference>
<dbReference type="InParanoid" id="T1FW45"/>
<evidence type="ECO:0000313" key="8">
    <source>
        <dbReference type="Proteomes" id="UP000015101"/>
    </source>
</evidence>
<feature type="repeat" description="ANK" evidence="3">
    <location>
        <begin position="197"/>
        <end position="229"/>
    </location>
</feature>
<keyword evidence="1" id="KW-0677">Repeat</keyword>